<keyword evidence="1" id="KW-0732">Signal</keyword>
<organism evidence="2 3">
    <name type="scientific">Paracerasibacillus soli</name>
    <dbReference type="NCBI Taxonomy" id="480284"/>
    <lineage>
        <taxon>Bacteria</taxon>
        <taxon>Bacillati</taxon>
        <taxon>Bacillota</taxon>
        <taxon>Bacilli</taxon>
        <taxon>Bacillales</taxon>
        <taxon>Bacillaceae</taxon>
        <taxon>Paracerasibacillus</taxon>
    </lineage>
</organism>
<dbReference type="Proteomes" id="UP001275315">
    <property type="component" value="Unassembled WGS sequence"/>
</dbReference>
<protein>
    <submittedName>
        <fullName evidence="2">Uncharacterized protein</fullName>
    </submittedName>
</protein>
<dbReference type="EMBL" id="JAWDIQ010000002">
    <property type="protein sequence ID" value="MDY0409435.1"/>
    <property type="molecule type" value="Genomic_DNA"/>
</dbReference>
<proteinExistence type="predicted"/>
<comment type="caution">
    <text evidence="2">The sequence shown here is derived from an EMBL/GenBank/DDBJ whole genome shotgun (WGS) entry which is preliminary data.</text>
</comment>
<reference evidence="2 3" key="1">
    <citation type="submission" date="2023-10" db="EMBL/GenBank/DDBJ databases">
        <title>Virgibacillus soli CC-YMP-6 genome.</title>
        <authorList>
            <person name="Miliotis G."/>
            <person name="Sengupta P."/>
            <person name="Hameed A."/>
            <person name="Chuvochina M."/>
            <person name="Mcdonagh F."/>
            <person name="Simpson A.C."/>
            <person name="Singh N.K."/>
            <person name="Rekha P.D."/>
            <person name="Raman K."/>
            <person name="Hugenholtz P."/>
            <person name="Venkateswaran K."/>
        </authorList>
    </citation>
    <scope>NUCLEOTIDE SEQUENCE [LARGE SCALE GENOMIC DNA]</scope>
    <source>
        <strain evidence="2 3">CC-YMP-6</strain>
    </source>
</reference>
<dbReference type="RefSeq" id="WP_320380226.1">
    <property type="nucleotide sequence ID" value="NZ_JAWDIQ010000002.1"/>
</dbReference>
<sequence length="86" mass="9835">MKKFSVYFAIFLLITQLFPNYSMAVTLDADTEITNHVVLFADEIDGEIELFENEDGTNLLTYIPDDTTVALLDSKEDVEREKILID</sequence>
<evidence type="ECO:0000256" key="1">
    <source>
        <dbReference type="SAM" id="SignalP"/>
    </source>
</evidence>
<name>A0ABU5CVG4_9BACI</name>
<feature type="chain" id="PRO_5046354489" evidence="1">
    <location>
        <begin position="25"/>
        <end position="86"/>
    </location>
</feature>
<gene>
    <name evidence="2" type="ORF">RWD45_13680</name>
</gene>
<evidence type="ECO:0000313" key="3">
    <source>
        <dbReference type="Proteomes" id="UP001275315"/>
    </source>
</evidence>
<accession>A0ABU5CVG4</accession>
<keyword evidence="3" id="KW-1185">Reference proteome</keyword>
<feature type="signal peptide" evidence="1">
    <location>
        <begin position="1"/>
        <end position="24"/>
    </location>
</feature>
<evidence type="ECO:0000313" key="2">
    <source>
        <dbReference type="EMBL" id="MDY0409435.1"/>
    </source>
</evidence>